<feature type="compositionally biased region" description="Acidic residues" evidence="2">
    <location>
        <begin position="193"/>
        <end position="205"/>
    </location>
</feature>
<feature type="domain" description="HTH CENPB-type" evidence="3">
    <location>
        <begin position="582"/>
        <end position="651"/>
    </location>
</feature>
<evidence type="ECO:0000256" key="2">
    <source>
        <dbReference type="SAM" id="MobiDB-lite"/>
    </source>
</evidence>
<feature type="region of interest" description="Disordered" evidence="2">
    <location>
        <begin position="408"/>
        <end position="432"/>
    </location>
</feature>
<sequence>MNVWSNVLVAIYGPFPESHLGNSHLCLIVDEYSTFSFIFPLDDRNLESVVDHLFTVSSIFGLTKFSVINFEEEEFSTLRERFVERLEEFSKFCNISWNKDSVAVVLNGSTDIDKLVEEFILDFVSDNPTTWDQELDLVLLKLRIGHRPELGCSPYYLMFKKDFPNITSSLSGKRRRKVKPIVQPETNSNSGSDDNDGNDDNEDSSNESVLGNSGTRLEKAKQKNGEQLLTLGKNDPIRPTKYVKLSLEMREEIAKYAIASSFTNSSKVYSKKLNVHLSTSTIRYFVAVFRKLTPSLKDGIGRSMVEHGYAKTCEEYSKSLGFKLTIQLAKCLQDYYIKKKGGLTETLAKNSKLKLKFCEPSRLMIGQFAVEHGSKAAVEEFSKRFKRSIPEGTVRKFKWIYMNQISRRNLGPPKDPPEYPKLPAYPGHPQKQDSELLRMSDVDLREEDSQVKTVQSENERYVTSQMLDYTHNDLCSSLGANPKEIPIFEYLTPSSSQNLVPYHRWSVDTNFSNSLCNTQTQCTQAEETFLKSPINLSIEEKVDNSSTGNVTDQTQNAKNLAKIAIEKGGDPIIKDSYKGKQRTKLGRKPIIPQYEPVIKEKLLEIAKNGGQVSERVVLQISKQVVSAVDPELSKKISVSWVKSFLRRMRKS</sequence>
<dbReference type="AlphaFoldDB" id="A0AA88L3T5"/>
<evidence type="ECO:0000256" key="1">
    <source>
        <dbReference type="ARBA" id="ARBA00023125"/>
    </source>
</evidence>
<dbReference type="GO" id="GO:0003677">
    <property type="term" value="F:DNA binding"/>
    <property type="evidence" value="ECO:0007669"/>
    <property type="project" value="UniProtKB-KW"/>
</dbReference>
<dbReference type="InterPro" id="IPR006600">
    <property type="entry name" value="HTH_CenpB_DNA-bd_dom"/>
</dbReference>
<name>A0AA88L3T5_ARTSF</name>
<keyword evidence="1" id="KW-0238">DNA-binding</keyword>
<evidence type="ECO:0000259" key="3">
    <source>
        <dbReference type="PROSITE" id="PS51253"/>
    </source>
</evidence>
<evidence type="ECO:0000313" key="5">
    <source>
        <dbReference type="Proteomes" id="UP001187531"/>
    </source>
</evidence>
<organism evidence="4 5">
    <name type="scientific">Artemia franciscana</name>
    <name type="common">Brine shrimp</name>
    <name type="synonym">Artemia sanfranciscana</name>
    <dbReference type="NCBI Taxonomy" id="6661"/>
    <lineage>
        <taxon>Eukaryota</taxon>
        <taxon>Metazoa</taxon>
        <taxon>Ecdysozoa</taxon>
        <taxon>Arthropoda</taxon>
        <taxon>Crustacea</taxon>
        <taxon>Branchiopoda</taxon>
        <taxon>Anostraca</taxon>
        <taxon>Artemiidae</taxon>
        <taxon>Artemia</taxon>
    </lineage>
</organism>
<dbReference type="Proteomes" id="UP001187531">
    <property type="component" value="Unassembled WGS sequence"/>
</dbReference>
<dbReference type="Gene3D" id="3.30.420.10">
    <property type="entry name" value="Ribonuclease H-like superfamily/Ribonuclease H"/>
    <property type="match status" value="1"/>
</dbReference>
<reference evidence="4" key="1">
    <citation type="submission" date="2023-07" db="EMBL/GenBank/DDBJ databases">
        <title>Chromosome-level genome assembly of Artemia franciscana.</title>
        <authorList>
            <person name="Jo E."/>
        </authorList>
    </citation>
    <scope>NUCLEOTIDE SEQUENCE</scope>
    <source>
        <tissue evidence="4">Whole body</tissue>
    </source>
</reference>
<dbReference type="EMBL" id="JAVRJZ010000012">
    <property type="protein sequence ID" value="KAK2715692.1"/>
    <property type="molecule type" value="Genomic_DNA"/>
</dbReference>
<dbReference type="PROSITE" id="PS51253">
    <property type="entry name" value="HTH_CENPB"/>
    <property type="match status" value="1"/>
</dbReference>
<gene>
    <name evidence="4" type="ORF">QYM36_010309</name>
</gene>
<comment type="caution">
    <text evidence="4">The sequence shown here is derived from an EMBL/GenBank/DDBJ whole genome shotgun (WGS) entry which is preliminary data.</text>
</comment>
<accession>A0AA88L3T5</accession>
<dbReference type="InterPro" id="IPR036397">
    <property type="entry name" value="RNaseH_sf"/>
</dbReference>
<keyword evidence="5" id="KW-1185">Reference proteome</keyword>
<proteinExistence type="predicted"/>
<feature type="region of interest" description="Disordered" evidence="2">
    <location>
        <begin position="170"/>
        <end position="232"/>
    </location>
</feature>
<protein>
    <recommendedName>
        <fullName evidence="3">HTH CENPB-type domain-containing protein</fullName>
    </recommendedName>
</protein>
<evidence type="ECO:0000313" key="4">
    <source>
        <dbReference type="EMBL" id="KAK2715692.1"/>
    </source>
</evidence>